<proteinExistence type="predicted"/>
<evidence type="ECO:0000313" key="1">
    <source>
        <dbReference type="EMBL" id="RBP52891.1"/>
    </source>
</evidence>
<evidence type="ECO:0000313" key="2">
    <source>
        <dbReference type="Proteomes" id="UP000253083"/>
    </source>
</evidence>
<dbReference type="InParanoid" id="A0A395JML5"/>
<name>A0A395JML5_9GAMM</name>
<protein>
    <submittedName>
        <fullName evidence="1">Uncharacterized protein</fullName>
    </submittedName>
</protein>
<accession>A0A395JML5</accession>
<reference evidence="1 2" key="1">
    <citation type="submission" date="2018-06" db="EMBL/GenBank/DDBJ databases">
        <title>Genomic Encyclopedia of Type Strains, Phase IV (KMG-IV): sequencing the most valuable type-strain genomes for metagenomic binning, comparative biology and taxonomic classification.</title>
        <authorList>
            <person name="Goeker M."/>
        </authorList>
    </citation>
    <scope>NUCLEOTIDE SEQUENCE [LARGE SCALE GENOMIC DNA]</scope>
    <source>
        <strain evidence="1 2">DSM 24032</strain>
    </source>
</reference>
<keyword evidence="2" id="KW-1185">Reference proteome</keyword>
<sequence length="154" mass="17543">MSALDYIKWVGQDKTETFQDGPLKIEHTYRISAVDRSGPDTVVHTIKVTNTCCNKTKLKDVMVLVDLDVSGTSWDAHLCDIYGRRVSREDEYLKFGEIEPDGIRTKTYRWTAASVTEGERLDVKFNLIPSYQVVYDRTNAFSHSCPVSFHSAMI</sequence>
<dbReference type="AlphaFoldDB" id="A0A395JML5"/>
<gene>
    <name evidence="1" type="ORF">DFR28_101275</name>
</gene>
<dbReference type="Proteomes" id="UP000253083">
    <property type="component" value="Unassembled WGS sequence"/>
</dbReference>
<dbReference type="EMBL" id="QNRT01000001">
    <property type="protein sequence ID" value="RBP52891.1"/>
    <property type="molecule type" value="Genomic_DNA"/>
</dbReference>
<comment type="caution">
    <text evidence="1">The sequence shown here is derived from an EMBL/GenBank/DDBJ whole genome shotgun (WGS) entry which is preliminary data.</text>
</comment>
<organism evidence="1 2">
    <name type="scientific">Arenicella xantha</name>
    <dbReference type="NCBI Taxonomy" id="644221"/>
    <lineage>
        <taxon>Bacteria</taxon>
        <taxon>Pseudomonadati</taxon>
        <taxon>Pseudomonadota</taxon>
        <taxon>Gammaproteobacteria</taxon>
        <taxon>Arenicellales</taxon>
        <taxon>Arenicellaceae</taxon>
        <taxon>Arenicella</taxon>
    </lineage>
</organism>
<dbReference type="RefSeq" id="WP_113952504.1">
    <property type="nucleotide sequence ID" value="NZ_QNRT01000001.1"/>
</dbReference>